<proteinExistence type="predicted"/>
<feature type="transmembrane region" description="Helical" evidence="6">
    <location>
        <begin position="6"/>
        <end position="22"/>
    </location>
</feature>
<keyword evidence="3 6" id="KW-0812">Transmembrane</keyword>
<feature type="transmembrane region" description="Helical" evidence="6">
    <location>
        <begin position="160"/>
        <end position="179"/>
    </location>
</feature>
<dbReference type="InterPro" id="IPR002293">
    <property type="entry name" value="AA/rel_permease1"/>
</dbReference>
<dbReference type="GO" id="GO:0016020">
    <property type="term" value="C:membrane"/>
    <property type="evidence" value="ECO:0007669"/>
    <property type="project" value="UniProtKB-SubCell"/>
</dbReference>
<name>A0A2R5EMM1_9BACL</name>
<feature type="transmembrane region" description="Helical" evidence="6">
    <location>
        <begin position="493"/>
        <end position="513"/>
    </location>
</feature>
<sequence length="543" mass="56745">MVVAILGVLLAAIPCLFSVLVARKAQRGLRAGTYQSLIPYGKDMQAAQDKSELQRFGLPQVLPRKGGGLSAAAKSFNAMGMVGGAALLFGPALVSGGPSVIGFGLPLVALLSLCVSAAIAELASGVPTAGGVYHAAYQLGGRKWGMRAGWLQLAGKMVKLALFIGGFAYLADGLLASRLGYESSAISLFIVAATAVLTQALIGQYTSGISEKIEAGGTWLQLIIMLLALAGLTWLFWPGDYSPVVLYQGLDIGLTDPVGLLPFVIGLLLLSALFTGMDGAGHGAEEIVEPRIRVPWGIFLSSSYTYIGLLIVLLLMSLIALPGSGVLGEAYGVLQTTGLTSFTEYAAAAWGGSYMLPALILLSLWQSGLQTMTSCSRVAFSLARDGAIPFSSRLSMFSYRRNAPLYAIWFAATAAISLLVSTVVLQANESFMALVSASIVLLHLAAAIPIGLRWQVDRKAGAAKRRMTKEAFKSRHGASDPPPPWHLGNWGQAIRLVALVWLVFSAILTAGIVHSFGGIVAAVVMLAGTAGAGLIAVKQPSSH</sequence>
<evidence type="ECO:0000313" key="7">
    <source>
        <dbReference type="EMBL" id="GBG07910.1"/>
    </source>
</evidence>
<evidence type="ECO:0000313" key="8">
    <source>
        <dbReference type="Proteomes" id="UP000245202"/>
    </source>
</evidence>
<keyword evidence="8" id="KW-1185">Reference proteome</keyword>
<feature type="transmembrane region" description="Helical" evidence="6">
    <location>
        <begin position="298"/>
        <end position="325"/>
    </location>
</feature>
<feature type="transmembrane region" description="Helical" evidence="6">
    <location>
        <begin position="345"/>
        <end position="365"/>
    </location>
</feature>
<keyword evidence="2" id="KW-0813">Transport</keyword>
<evidence type="ECO:0000256" key="4">
    <source>
        <dbReference type="ARBA" id="ARBA00022989"/>
    </source>
</evidence>
<evidence type="ECO:0000256" key="1">
    <source>
        <dbReference type="ARBA" id="ARBA00004141"/>
    </source>
</evidence>
<feature type="transmembrane region" description="Helical" evidence="6">
    <location>
        <begin position="185"/>
        <end position="206"/>
    </location>
</feature>
<evidence type="ECO:0000256" key="5">
    <source>
        <dbReference type="ARBA" id="ARBA00023136"/>
    </source>
</evidence>
<feature type="transmembrane region" description="Helical" evidence="6">
    <location>
        <begin position="257"/>
        <end position="277"/>
    </location>
</feature>
<feature type="transmembrane region" description="Helical" evidence="6">
    <location>
        <begin position="431"/>
        <end position="456"/>
    </location>
</feature>
<evidence type="ECO:0000256" key="2">
    <source>
        <dbReference type="ARBA" id="ARBA00022448"/>
    </source>
</evidence>
<reference evidence="7 8" key="1">
    <citation type="submission" date="2017-08" db="EMBL/GenBank/DDBJ databases">
        <title>Substantial Increase in Enzyme Production by Combined Drug-Resistance Mutations in Paenibacillus agaridevorans.</title>
        <authorList>
            <person name="Tanaka Y."/>
            <person name="Funane K."/>
            <person name="Hosaka T."/>
            <person name="Shiwa Y."/>
            <person name="Fujita N."/>
            <person name="Miyazaki T."/>
            <person name="Yoshikawa H."/>
            <person name="Murakami K."/>
            <person name="Kasahara K."/>
            <person name="Inaoka T."/>
            <person name="Hiraga Y."/>
            <person name="Ochi K."/>
        </authorList>
    </citation>
    <scope>NUCLEOTIDE SEQUENCE [LARGE SCALE GENOMIC DNA]</scope>
    <source>
        <strain evidence="7 8">T-3040</strain>
    </source>
</reference>
<evidence type="ECO:0000256" key="3">
    <source>
        <dbReference type="ARBA" id="ARBA00022692"/>
    </source>
</evidence>
<gene>
    <name evidence="7" type="ORF">PAT3040_02474</name>
</gene>
<feature type="transmembrane region" description="Helical" evidence="6">
    <location>
        <begin position="75"/>
        <end position="94"/>
    </location>
</feature>
<keyword evidence="5 6" id="KW-0472">Membrane</keyword>
<dbReference type="Proteomes" id="UP000245202">
    <property type="component" value="Unassembled WGS sequence"/>
</dbReference>
<dbReference type="GO" id="GO:0022857">
    <property type="term" value="F:transmembrane transporter activity"/>
    <property type="evidence" value="ECO:0007669"/>
    <property type="project" value="InterPro"/>
</dbReference>
<feature type="transmembrane region" description="Helical" evidence="6">
    <location>
        <begin position="519"/>
        <end position="537"/>
    </location>
</feature>
<feature type="transmembrane region" description="Helical" evidence="6">
    <location>
        <begin position="218"/>
        <end position="237"/>
    </location>
</feature>
<dbReference type="RefSeq" id="WP_181376586.1">
    <property type="nucleotide sequence ID" value="NZ_BDQX01000116.1"/>
</dbReference>
<dbReference type="Pfam" id="PF13520">
    <property type="entry name" value="AA_permease_2"/>
    <property type="match status" value="1"/>
</dbReference>
<dbReference type="AlphaFoldDB" id="A0A2R5EMM1"/>
<comment type="subcellular location">
    <subcellularLocation>
        <location evidence="1">Membrane</location>
        <topology evidence="1">Multi-pass membrane protein</topology>
    </subcellularLocation>
</comment>
<dbReference type="EMBL" id="BDQX01000116">
    <property type="protein sequence ID" value="GBG07910.1"/>
    <property type="molecule type" value="Genomic_DNA"/>
</dbReference>
<accession>A0A2R5EMM1</accession>
<dbReference type="PANTHER" id="PTHR45649">
    <property type="entry name" value="AMINO-ACID PERMEASE BAT1"/>
    <property type="match status" value="1"/>
</dbReference>
<feature type="transmembrane region" description="Helical" evidence="6">
    <location>
        <begin position="403"/>
        <end position="425"/>
    </location>
</feature>
<evidence type="ECO:0000256" key="6">
    <source>
        <dbReference type="SAM" id="Phobius"/>
    </source>
</evidence>
<dbReference type="Gene3D" id="1.20.1740.10">
    <property type="entry name" value="Amino acid/polyamine transporter I"/>
    <property type="match status" value="1"/>
</dbReference>
<protein>
    <submittedName>
        <fullName evidence="7">Amino acid permease</fullName>
    </submittedName>
</protein>
<dbReference type="PANTHER" id="PTHR45649:SF26">
    <property type="entry name" value="OS04G0435100 PROTEIN"/>
    <property type="match status" value="1"/>
</dbReference>
<comment type="caution">
    <text evidence="7">The sequence shown here is derived from an EMBL/GenBank/DDBJ whole genome shotgun (WGS) entry which is preliminary data.</text>
</comment>
<keyword evidence="4 6" id="KW-1133">Transmembrane helix</keyword>
<organism evidence="7 8">
    <name type="scientific">Paenibacillus agaridevorans</name>
    <dbReference type="NCBI Taxonomy" id="171404"/>
    <lineage>
        <taxon>Bacteria</taxon>
        <taxon>Bacillati</taxon>
        <taxon>Bacillota</taxon>
        <taxon>Bacilli</taxon>
        <taxon>Bacillales</taxon>
        <taxon>Paenibacillaceae</taxon>
        <taxon>Paenibacillus</taxon>
    </lineage>
</organism>